<gene>
    <name evidence="2" type="ORF">D7Y33_14795</name>
</gene>
<proteinExistence type="predicted"/>
<reference evidence="2" key="1">
    <citation type="submission" date="2018-09" db="EMBL/GenBank/DDBJ databases">
        <authorList>
            <person name="Groschel M."/>
            <person name="Kohl T."/>
            <person name="Conchillo-Sole O."/>
            <person name="Mamat U."/>
            <person name="Yero D."/>
            <person name="Niemann S."/>
            <person name="Daura X."/>
            <person name="Gibert I."/>
        </authorList>
    </citation>
    <scope>NUCLEOTIDE SEQUENCE</scope>
    <source>
        <strain evidence="2">OG156</strain>
    </source>
</reference>
<dbReference type="GeneID" id="93833065"/>
<comment type="caution">
    <text evidence="2">The sequence shown here is derived from an EMBL/GenBank/DDBJ whole genome shotgun (WGS) entry which is preliminary data.</text>
</comment>
<dbReference type="AlphaFoldDB" id="A0AAW3S628"/>
<keyword evidence="1" id="KW-0812">Transmembrane</keyword>
<evidence type="ECO:0000256" key="1">
    <source>
        <dbReference type="SAM" id="Phobius"/>
    </source>
</evidence>
<evidence type="ECO:0000313" key="3">
    <source>
        <dbReference type="Proteomes" id="UP000822271"/>
    </source>
</evidence>
<dbReference type="EMBL" id="RAUE01000024">
    <property type="protein sequence ID" value="MBA0312261.1"/>
    <property type="molecule type" value="Genomic_DNA"/>
</dbReference>
<dbReference type="RefSeq" id="WP_024956462.1">
    <property type="nucleotide sequence ID" value="NZ_CP008838.1"/>
</dbReference>
<sequence length="123" mass="12973">MVGAHKILENSFDLTTEEGLRRVVGVLGGGMVPTAVLAAYGLYYLAGKLMASRGSPVAAEQARCAEDLIRTCAEQGAEEVEIEMDESAGVSLKSTAKEFPMDFTVGTKGTVKVKVKFASKPTS</sequence>
<reference evidence="2" key="2">
    <citation type="journal article" date="2020" name="Front. Microbiol.">
        <title>Genetic Variants of the DSF Quorum Sensing System in Stenotrophomonas maltophilia Influence Virulence and Resistance Phenotypes Among Genotypically Diverse Clinical Isolates.</title>
        <authorList>
            <person name="Yero D."/>
            <person name="Huedo P."/>
            <person name="Conchillo-Sole O."/>
            <person name="Martinez-Servat S."/>
            <person name="Mamat U."/>
            <person name="Coves X."/>
            <person name="Llanas F."/>
            <person name="Roca I."/>
            <person name="Vila J."/>
            <person name="Schaible U.E."/>
            <person name="Daura X."/>
            <person name="Gibert I."/>
        </authorList>
    </citation>
    <scope>NUCLEOTIDE SEQUENCE</scope>
    <source>
        <strain evidence="2">OG156</strain>
    </source>
</reference>
<keyword evidence="1" id="KW-0472">Membrane</keyword>
<organism evidence="2 3">
    <name type="scientific">Stenotrophomonas maltophilia</name>
    <name type="common">Pseudomonas maltophilia</name>
    <name type="synonym">Xanthomonas maltophilia</name>
    <dbReference type="NCBI Taxonomy" id="40324"/>
    <lineage>
        <taxon>Bacteria</taxon>
        <taxon>Pseudomonadati</taxon>
        <taxon>Pseudomonadota</taxon>
        <taxon>Gammaproteobacteria</taxon>
        <taxon>Lysobacterales</taxon>
        <taxon>Lysobacteraceae</taxon>
        <taxon>Stenotrophomonas</taxon>
        <taxon>Stenotrophomonas maltophilia group</taxon>
    </lineage>
</organism>
<evidence type="ECO:0000313" key="2">
    <source>
        <dbReference type="EMBL" id="MBA0312261.1"/>
    </source>
</evidence>
<accession>A0AAW3S628</accession>
<protein>
    <submittedName>
        <fullName evidence="2">Uncharacterized protein</fullName>
    </submittedName>
</protein>
<dbReference type="Proteomes" id="UP000822271">
    <property type="component" value="Unassembled WGS sequence"/>
</dbReference>
<keyword evidence="1" id="KW-1133">Transmembrane helix</keyword>
<name>A0AAW3S628_STEMA</name>
<feature type="transmembrane region" description="Helical" evidence="1">
    <location>
        <begin position="23"/>
        <end position="46"/>
    </location>
</feature>